<dbReference type="InterPro" id="IPR008928">
    <property type="entry name" value="6-hairpin_glycosidase_sf"/>
</dbReference>
<dbReference type="InterPro" id="IPR033432">
    <property type="entry name" value="GH94_catalytic"/>
</dbReference>
<dbReference type="GO" id="GO:0030246">
    <property type="term" value="F:carbohydrate binding"/>
    <property type="evidence" value="ECO:0007669"/>
    <property type="project" value="InterPro"/>
</dbReference>
<proteinExistence type="predicted"/>
<feature type="domain" description="Glycosyl hydrolase 94 catalytic" evidence="7">
    <location>
        <begin position="2370"/>
        <end position="2794"/>
    </location>
</feature>
<name>A0A0H3LB17_PANAA</name>
<dbReference type="GO" id="GO:0005975">
    <property type="term" value="P:carbohydrate metabolic process"/>
    <property type="evidence" value="ECO:0007669"/>
    <property type="project" value="InterPro"/>
</dbReference>
<keyword evidence="8" id="KW-0614">Plasmid</keyword>
<sequence>MSHESKTMKINPGAWFRRARIMTKAPGRASFSSNDPMGENIPRPELFSTPQLERYGQKLAHTHKLSPDKMPYYLLKRLSDNEAVITQNCYTLNAGKKTSIMPAGEWLLDNYYLIEEQIRNVRQHLPTSFGKGLPSLASPHPCPRIYDIATEAVAHGDGRWDTASLTSYIGAYQQVTPLTLGEVWALPGMLRLALIENLRRVSIEVVQAQQERSLADSWITRMTDCAEHAPADLILVIADMARSRPPLSSAFVAEMVRRLHGQGNALALPLGWVEQRLAEQGLTTELLIHRFNQQLAASQLSVSNSIAGLRLLNETNWADFAENISVVEQTLRRDPAGIYSCMHFDTRDHYRHVIEILARESQLSEPDVASRILALSASTQPGMPSHHIGYYLMGEGRRQLDHHLSVASSGLKRLRHSLNRYPLLSWLGSMSLLTTAATAAILYDTASLGMAWWLLLLALPLIVALSQLVSDILSEATTRFRTPRPLPRMDFSDGIPVTSSTLVAIPCMLTSHAGFSTLLTSLEVCWLGNQDDNLCFALLTDFADAATESTDEQRALFSQAMSEMHRLNLRYPCRHQRFYLLHRSPEWNASQGIWMGYERKRGKLALLNSWLRHPDTQFSSVAGMPANRLPGQIKYVITLDSDTLLPRDTAHKLVATMAHPLNKPEYDPRCQRVVKGYGILQPGLAEEMPRNGQGRYAAMRSSVPGNNPYSMMSSDIYQDLFEEGSFVGKGIYDVDIFVQATANTCPENLVLSHDLLEGCYARAGLLSEVLLYEQYPNNYLSDVARRSRWIRGDWQLLNWLKLRVRKADGTRDKNPLSALSRWKLFDNLRRSLVAPALLVLQFSALLWVPNPGYWLGVLALVWLLPAVLCILIDLANKPHRRPLRQHLVLVTAGALKRLSRIGLNFILLPHEAGYSLYAIAITLWRLGISQRNLTQWSSHSPDSLQSQLSAFRFYRVMWLNVACGAALTLLTLLLAPQWLTLALIISLSWCLAPLLLSGLSRPPARKAFLPDPQQKRLLRQTSREIWAFFETFATAQENWLPPDNYQEIPEPKIAYRTSPTNIGLSLLANLTAWDFGYLSGADVLQRITQTLDTLDKMEHYRGHLYNWYDTRTLAPLSPRYVSSVDSGNMAGHLLTLREGLSAMRHQPVFNDVRLLEGLNDTLHVLEKYWGHNAPASLGVLRTQCLNAASLPSGQWLSELKKMQVHGNELARLSQEESRVVVRWTAHLVSQLQQLCDEWTTLLGWLPVTYHAQALPTLSELAGGITLEAVIAPTAVMTQARRRLAIISELEQRLADHARMDFTFLYNTATSMLSVGYNCDTNTLDKSHYDLLPSEIRLTSFVAIATNQLPLKSWYALGRLFTTIDHETALMSWSGSMFEYLMPNLVMPTWHGSLLDEMSKSAVIRQINWGKERGVPWGVSESGYHAFDVQHNYQYQAFGVPGLGLRRGLADDMVVAPYATLLALLVSPQKACDNLLRLQENGARGEYGFYEALDYTPSRLATGQLFLVVQSWMAHHQGMAFQALGHLLLDAPMAGRFMSSPAFRSASLLLQERVPDEVELYSPRRHFESHEGRIKPVRYEPRIFMHADTPTPEIQLLSNGHYHLMITPGGGGYSRWNNIALTRWRSDSTRDNWGTFCYIRDPLTDEVWSNTCHPLGASADISDEIIFTDAGAEFRRVLGSLSVKTRVVVSPEDDIELRRVTLMHRGRSPRTLELTTYAEVVLASDISDQAHPAFSNLFIQTEADPRHDAILCHRRARSPDEQSPYLFHMMVVHGDCSENVSFDTDRAGFIGRGKSPADAQAVSMNGPLSNTSGAVLDPILSIRHAITLQPGQPVTIDIVFGVSENRQQSLALMEKYRDHPIADRVFELAWSHSLVVLRQMNASEDDATLFNRLASAVLYPCQELRGDEQAISRNRRGQSGLWGWGISGDLPIVLISLTSEEKIASVTTLIQAHRYWRLKGLEVDLVILNNSPGGYQQALQTQIMDLIYAGSEASLLDKPGGIFVRNGEHLSAEDKQLLMSVACLSLDDRADGINEQLNQRIHATKKRVRPFVPSVTSESNHHADWIPETHLLRHFNGYGGFSQDGREYQILLRENQPTPAPWSNVLANENFGSVISEAGQAYSWFENAHEYRLTPWENDPVSDRSGEAFYLRDEESGACWSPMTLPVRGQGDYLTRHGFGYSVFAHRENGLDSELTVLVDEQAPVKLAILKLSNHSGRTRKLSVTGYVEWTLGATRNHSAAHIITHSPGLAGGSAVMANNFYGANGGERTAFFAVNDPQSTVTGDRREFIGRNGSLRAPAAMTLRRLSGKTGAGLDPCAALQSTTSLIDGDQKTYVFVLGVADNPAQAQETLARFLHEDHARQALNQVHHFWHNVLDKVVVQTPDSSVDLLVNGWLLYQTLACRIMARSGYYQSGGAFGFRDQLQDTLALSHVAPERLRSQILLCASRQFIEGDVQHWWHPPQGNGVRTRCSDDYLWLPLAVCHYVDTTGDTGVLAQQIPYLEGRPLKPGEESVYDTPVISHLEETLWQHCVKAIERGLNFGQHGLPLMGAGDWNDGMNLVGIEGKGESVWLGFFLYDILQRFAALAEQRQDERVAALCYSEALSLQKNLESYAWDGAWYLRGYFDDGTPLGTRESQACWIDAIAQSWSVLSGAADRVRSAQAMQSLDSYLVDNDAGLIKLLTPPFDGHGPNPGYIQGYLPGVRENGGQYTHGAIWAVMAFARMGQKARAWQLWSMINPVNHTLQTEGVNIYKAEPYVMSADVYSVAPHTGRAGWSWYTGSAGWAYRLVTEELLGIKRHGETLVIRTHLPDDWPSISLSYQHGRSQYYIRISRHDGEPRVTMDGTLLPDDSIPLRDDGQNHNVDIIQR</sequence>
<evidence type="ECO:0000259" key="7">
    <source>
        <dbReference type="Pfam" id="PF17167"/>
    </source>
</evidence>
<feature type="transmembrane region" description="Helical" evidence="4">
    <location>
        <begin position="449"/>
        <end position="469"/>
    </location>
</feature>
<evidence type="ECO:0000256" key="1">
    <source>
        <dbReference type="ARBA" id="ARBA00022676"/>
    </source>
</evidence>
<feature type="region of interest" description="Disordered" evidence="3">
    <location>
        <begin position="2848"/>
        <end position="2867"/>
    </location>
</feature>
<dbReference type="HOGENOM" id="CLU_000646_0_0_6"/>
<accession>A0A0H3LB17</accession>
<dbReference type="SUPFAM" id="SSF48208">
    <property type="entry name" value="Six-hairpin glycosidases"/>
    <property type="match status" value="1"/>
</dbReference>
<dbReference type="Pfam" id="PF10091">
    <property type="entry name" value="Glycoamylase"/>
    <property type="match status" value="1"/>
</dbReference>
<dbReference type="SMART" id="SM01068">
    <property type="entry name" value="CBM_X"/>
    <property type="match status" value="2"/>
</dbReference>
<evidence type="ECO:0000259" key="5">
    <source>
        <dbReference type="Pfam" id="PF06165"/>
    </source>
</evidence>
<dbReference type="PANTHER" id="PTHR37469:SF2">
    <property type="entry name" value="CELLOBIONIC ACID PHOSPHORYLASE"/>
    <property type="match status" value="1"/>
</dbReference>
<keyword evidence="4" id="KW-0472">Membrane</keyword>
<keyword evidence="4" id="KW-0812">Transmembrane</keyword>
<keyword evidence="4" id="KW-1133">Transmembrane helix</keyword>
<organism evidence="8 9">
    <name type="scientific">Pantoea ananatis (strain AJ13355)</name>
    <dbReference type="NCBI Taxonomy" id="932677"/>
    <lineage>
        <taxon>Bacteria</taxon>
        <taxon>Pseudomonadati</taxon>
        <taxon>Pseudomonadota</taxon>
        <taxon>Gammaproteobacteria</taxon>
        <taxon>Enterobacterales</taxon>
        <taxon>Erwiniaceae</taxon>
        <taxon>Pantoea</taxon>
    </lineage>
</organism>
<dbReference type="InterPro" id="IPR012341">
    <property type="entry name" value="6hp_glycosidase-like_sf"/>
</dbReference>
<dbReference type="InterPro" id="IPR037820">
    <property type="entry name" value="GH94N_NdvB"/>
</dbReference>
<dbReference type="Gene3D" id="2.60.420.10">
    <property type="entry name" value="Maltose phosphorylase, domain 3"/>
    <property type="match status" value="1"/>
</dbReference>
<dbReference type="Gene3D" id="1.50.10.140">
    <property type="match status" value="2"/>
</dbReference>
<dbReference type="EMBL" id="AP012033">
    <property type="protein sequence ID" value="BAK14145.1"/>
    <property type="molecule type" value="Genomic_DNA"/>
</dbReference>
<dbReference type="SUPFAM" id="SSF74650">
    <property type="entry name" value="Galactose mutarotase-like"/>
    <property type="match status" value="2"/>
</dbReference>
<feature type="transmembrane region" description="Helical" evidence="4">
    <location>
        <begin position="978"/>
        <end position="996"/>
    </location>
</feature>
<evidence type="ECO:0000256" key="3">
    <source>
        <dbReference type="SAM" id="MobiDB-lite"/>
    </source>
</evidence>
<evidence type="ECO:0000256" key="4">
    <source>
        <dbReference type="SAM" id="Phobius"/>
    </source>
</evidence>
<dbReference type="InterPro" id="IPR011013">
    <property type="entry name" value="Gal_mutarotase_sf_dom"/>
</dbReference>
<dbReference type="Proteomes" id="UP000006690">
    <property type="component" value="Plasmid pEA320"/>
</dbReference>
<dbReference type="PATRIC" id="fig|932677.3.peg.4685"/>
<dbReference type="InterPro" id="IPR019282">
    <property type="entry name" value="Glycoamylase-like_cons_dom"/>
</dbReference>
<gene>
    <name evidence="8" type="primary">ndvB</name>
    <name evidence="8" type="ORF">PAJ_p0278</name>
</gene>
<dbReference type="InterPro" id="IPR052047">
    <property type="entry name" value="GH94_Enzymes"/>
</dbReference>
<evidence type="ECO:0000313" key="9">
    <source>
        <dbReference type="Proteomes" id="UP000006690"/>
    </source>
</evidence>
<feature type="domain" description="Glycosyl hydrolase 94 supersandwich" evidence="5">
    <location>
        <begin position="2085"/>
        <end position="2355"/>
    </location>
</feature>
<dbReference type="KEGG" id="paj:PAJ_p0278"/>
<evidence type="ECO:0000259" key="6">
    <source>
        <dbReference type="Pfam" id="PF10091"/>
    </source>
</evidence>
<feature type="domain" description="Glycosyl hydrolase 94 supersandwich" evidence="5">
    <location>
        <begin position="1581"/>
        <end position="1857"/>
    </location>
</feature>
<evidence type="ECO:0000313" key="8">
    <source>
        <dbReference type="EMBL" id="BAK14145.1"/>
    </source>
</evidence>
<feature type="transmembrane region" description="Helical" evidence="4">
    <location>
        <begin position="953"/>
        <end position="972"/>
    </location>
</feature>
<dbReference type="InterPro" id="IPR037018">
    <property type="entry name" value="GH65_N"/>
</dbReference>
<dbReference type="InterPro" id="IPR010383">
    <property type="entry name" value="Glyco_hydrolase_94_b-supersand"/>
</dbReference>
<feature type="transmembrane region" description="Helical" evidence="4">
    <location>
        <begin position="831"/>
        <end position="848"/>
    </location>
</feature>
<dbReference type="GO" id="GO:0016757">
    <property type="term" value="F:glycosyltransferase activity"/>
    <property type="evidence" value="ECO:0007669"/>
    <property type="project" value="UniProtKB-KW"/>
</dbReference>
<feature type="transmembrane region" description="Helical" evidence="4">
    <location>
        <begin position="854"/>
        <end position="875"/>
    </location>
</feature>
<keyword evidence="2" id="KW-0808">Transferase</keyword>
<keyword evidence="1" id="KW-0328">Glycosyltransferase</keyword>
<feature type="transmembrane region" description="Helical" evidence="4">
    <location>
        <begin position="423"/>
        <end position="443"/>
    </location>
</feature>
<dbReference type="CDD" id="cd11753">
    <property type="entry name" value="GH94N_ChvB_NdvB_2_like"/>
    <property type="match status" value="1"/>
</dbReference>
<dbReference type="eggNOG" id="COG3459">
    <property type="taxonomic scope" value="Bacteria"/>
</dbReference>
<geneLocation type="plasmid" evidence="8 9">
    <name>pEA320</name>
</geneLocation>
<dbReference type="InterPro" id="IPR037824">
    <property type="entry name" value="GH94N_2_NdvB"/>
</dbReference>
<reference evidence="9" key="1">
    <citation type="journal article" date="2012" name="Appl. Microbiol. Biotechnol.">
        <title>The complete genome sequence of Pantoea ananatis AJ13355, an organism with great biotechnological potential.</title>
        <authorList>
            <person name="Hara Y."/>
            <person name="Kadotani N."/>
            <person name="Izui H."/>
            <person name="Katashkina J.I."/>
            <person name="Kuvaeva T.M."/>
            <person name="Andreeva I.G."/>
            <person name="Golubeva L.I."/>
            <person name="Malko D.B."/>
            <person name="Makeev V.J."/>
            <person name="Mashko S.V."/>
            <person name="Kozlov Y.I."/>
        </authorList>
    </citation>
    <scope>NUCLEOTIDE SEQUENCE [LARGE SCALE GENOMIC DNA]</scope>
    <source>
        <strain evidence="9">AJ13355</strain>
        <plasmid evidence="9">Plasmid pEA320</plasmid>
    </source>
</reference>
<dbReference type="Pfam" id="PF06165">
    <property type="entry name" value="GH94_b-supersand"/>
    <property type="match status" value="2"/>
</dbReference>
<dbReference type="Gene3D" id="2.70.98.40">
    <property type="entry name" value="Glycoside hydrolase, family 65, N-terminal domain"/>
    <property type="match status" value="2"/>
</dbReference>
<feature type="domain" description="Glycoamylase-like" evidence="6">
    <location>
        <begin position="1332"/>
        <end position="1520"/>
    </location>
</feature>
<dbReference type="Pfam" id="PF17167">
    <property type="entry name" value="Glyco_hydro_94"/>
    <property type="match status" value="1"/>
</dbReference>
<dbReference type="Gene3D" id="1.50.10.10">
    <property type="match status" value="1"/>
</dbReference>
<protein>
    <submittedName>
        <fullName evidence="8">Cyclic periplasmic glucan biosynthesis protein NdvB</fullName>
    </submittedName>
</protein>
<evidence type="ECO:0000256" key="2">
    <source>
        <dbReference type="ARBA" id="ARBA00022679"/>
    </source>
</evidence>
<dbReference type="PANTHER" id="PTHR37469">
    <property type="entry name" value="CELLOBIONIC ACID PHOSPHORYLASE-RELATED"/>
    <property type="match status" value="1"/>
</dbReference>
<dbReference type="CDD" id="cd11756">
    <property type="entry name" value="GH94N_ChvB_NdvB_1_like"/>
    <property type="match status" value="1"/>
</dbReference>